<dbReference type="InterPro" id="IPR010126">
    <property type="entry name" value="Esterase_phb"/>
</dbReference>
<evidence type="ECO:0000256" key="5">
    <source>
        <dbReference type="ARBA" id="ARBA00022801"/>
    </source>
</evidence>
<evidence type="ECO:0000256" key="8">
    <source>
        <dbReference type="SAM" id="MobiDB-lite"/>
    </source>
</evidence>
<evidence type="ECO:0008006" key="12">
    <source>
        <dbReference type="Google" id="ProtNLM"/>
    </source>
</evidence>
<dbReference type="PROSITE" id="PS51257">
    <property type="entry name" value="PROKAR_LIPOPROTEIN"/>
    <property type="match status" value="1"/>
</dbReference>
<evidence type="ECO:0000256" key="6">
    <source>
        <dbReference type="ARBA" id="ARBA00023277"/>
    </source>
</evidence>
<keyword evidence="2" id="KW-0964">Secreted</keyword>
<dbReference type="Proteomes" id="UP000612893">
    <property type="component" value="Unassembled WGS sequence"/>
</dbReference>
<feature type="chain" id="PRO_5044865435" description="Polyhydroxybutyrate depolymerase" evidence="9">
    <location>
        <begin position="22"/>
        <end position="348"/>
    </location>
</feature>
<feature type="region of interest" description="Disordered" evidence="8">
    <location>
        <begin position="26"/>
        <end position="84"/>
    </location>
</feature>
<dbReference type="EMBL" id="JAEKNR010000178">
    <property type="protein sequence ID" value="MBJ7599940.1"/>
    <property type="molecule type" value="Genomic_DNA"/>
</dbReference>
<dbReference type="InterPro" id="IPR029058">
    <property type="entry name" value="AB_hydrolase_fold"/>
</dbReference>
<sequence length="348" mass="35957">MGGVGRRLLLALALASTAACASVLPATSGGASPSSPPRHPSGTVAPRDGPFPSPGALVPTTGCGRSAPLAPGPPAEQQVEVTPAFQQGQARRAYRLYIPRGYDPGSRLPLLLDLHGFGGSAAGEEQASGYDALADRMAFLAVYPEGLPLGPTQAAGWASTRPMDLGIDELGYFAALLNQLQRQLCVDERRIYVTGFSNGGGMTAMLACYLSGRVAAVAPVSGNYYVESKGTGCHPARPVPLLEIHGTADAIVPYDGIGRVESGGWPLLPIPQFLAGWAARDGCTRGPGTFLDSAEVTGLRWDGCRGGAMVQHYRWNRGGHGAPPAIGGIPAGEVVWRFLAGYSLGGAV</sequence>
<dbReference type="SUPFAM" id="SSF53474">
    <property type="entry name" value="alpha/beta-Hydrolases"/>
    <property type="match status" value="1"/>
</dbReference>
<comment type="subcellular location">
    <subcellularLocation>
        <location evidence="1">Secreted</location>
    </subcellularLocation>
</comment>
<keyword evidence="7" id="KW-0624">Polysaccharide degradation</keyword>
<keyword evidence="3" id="KW-0858">Xylan degradation</keyword>
<protein>
    <recommendedName>
        <fullName evidence="12">Polyhydroxybutyrate depolymerase</fullName>
    </recommendedName>
</protein>
<keyword evidence="6" id="KW-0119">Carbohydrate metabolism</keyword>
<evidence type="ECO:0000256" key="3">
    <source>
        <dbReference type="ARBA" id="ARBA00022651"/>
    </source>
</evidence>
<evidence type="ECO:0000256" key="9">
    <source>
        <dbReference type="SAM" id="SignalP"/>
    </source>
</evidence>
<comment type="caution">
    <text evidence="10">The sequence shown here is derived from an EMBL/GenBank/DDBJ whole genome shotgun (WGS) entry which is preliminary data.</text>
</comment>
<keyword evidence="4 9" id="KW-0732">Signal</keyword>
<accession>A0A934KD12</accession>
<evidence type="ECO:0000256" key="1">
    <source>
        <dbReference type="ARBA" id="ARBA00004613"/>
    </source>
</evidence>
<keyword evidence="11" id="KW-1185">Reference proteome</keyword>
<evidence type="ECO:0000256" key="4">
    <source>
        <dbReference type="ARBA" id="ARBA00022729"/>
    </source>
</evidence>
<name>A0A934KD12_9BACT</name>
<reference evidence="10" key="1">
    <citation type="submission" date="2020-10" db="EMBL/GenBank/DDBJ databases">
        <title>Ca. Dormibacterota MAGs.</title>
        <authorList>
            <person name="Montgomery K."/>
        </authorList>
    </citation>
    <scope>NUCLEOTIDE SEQUENCE [LARGE SCALE GENOMIC DNA]</scope>
    <source>
        <strain evidence="10">SC8812_S17_10</strain>
    </source>
</reference>
<keyword evidence="5" id="KW-0378">Hydrolase</keyword>
<dbReference type="GO" id="GO:0005576">
    <property type="term" value="C:extracellular region"/>
    <property type="evidence" value="ECO:0007669"/>
    <property type="project" value="UniProtKB-SubCell"/>
</dbReference>
<dbReference type="GO" id="GO:0016787">
    <property type="term" value="F:hydrolase activity"/>
    <property type="evidence" value="ECO:0007669"/>
    <property type="project" value="UniProtKB-KW"/>
</dbReference>
<evidence type="ECO:0000313" key="10">
    <source>
        <dbReference type="EMBL" id="MBJ7599940.1"/>
    </source>
</evidence>
<dbReference type="PANTHER" id="PTHR38050:SF2">
    <property type="entry name" value="FERULOYL ESTERASE C-RELATED"/>
    <property type="match status" value="1"/>
</dbReference>
<dbReference type="AlphaFoldDB" id="A0A934KD12"/>
<dbReference type="InterPro" id="IPR043595">
    <property type="entry name" value="FaeB/C/D"/>
</dbReference>
<dbReference type="Gene3D" id="3.40.50.1820">
    <property type="entry name" value="alpha/beta hydrolase"/>
    <property type="match status" value="1"/>
</dbReference>
<evidence type="ECO:0000256" key="7">
    <source>
        <dbReference type="ARBA" id="ARBA00023326"/>
    </source>
</evidence>
<dbReference type="Pfam" id="PF10503">
    <property type="entry name" value="Esterase_PHB"/>
    <property type="match status" value="1"/>
</dbReference>
<gene>
    <name evidence="10" type="ORF">JF922_17915</name>
</gene>
<organism evidence="10 11">
    <name type="scientific">Candidatus Nephthysia bennettiae</name>
    <dbReference type="NCBI Taxonomy" id="3127016"/>
    <lineage>
        <taxon>Bacteria</taxon>
        <taxon>Bacillati</taxon>
        <taxon>Candidatus Dormiibacterota</taxon>
        <taxon>Candidatus Dormibacteria</taxon>
        <taxon>Candidatus Dormibacterales</taxon>
        <taxon>Candidatus Dormibacteraceae</taxon>
        <taxon>Candidatus Nephthysia</taxon>
    </lineage>
</organism>
<proteinExistence type="predicted"/>
<feature type="signal peptide" evidence="9">
    <location>
        <begin position="1"/>
        <end position="21"/>
    </location>
</feature>
<dbReference type="PANTHER" id="PTHR38050">
    <property type="match status" value="1"/>
</dbReference>
<evidence type="ECO:0000256" key="2">
    <source>
        <dbReference type="ARBA" id="ARBA00022525"/>
    </source>
</evidence>
<evidence type="ECO:0000313" key="11">
    <source>
        <dbReference type="Proteomes" id="UP000612893"/>
    </source>
</evidence>
<dbReference type="GO" id="GO:0045493">
    <property type="term" value="P:xylan catabolic process"/>
    <property type="evidence" value="ECO:0007669"/>
    <property type="project" value="UniProtKB-KW"/>
</dbReference>